<evidence type="ECO:0000313" key="8">
    <source>
        <dbReference type="Proteomes" id="UP001602119"/>
    </source>
</evidence>
<dbReference type="Gene3D" id="3.30.565.10">
    <property type="entry name" value="Histidine kinase-like ATPase, C-terminal domain"/>
    <property type="match status" value="1"/>
</dbReference>
<dbReference type="PANTHER" id="PTHR24421:SF63">
    <property type="entry name" value="SENSOR HISTIDINE KINASE DESK"/>
    <property type="match status" value="1"/>
</dbReference>
<evidence type="ECO:0000313" key="7">
    <source>
        <dbReference type="EMBL" id="MFF4775278.1"/>
    </source>
</evidence>
<feature type="transmembrane region" description="Helical" evidence="5">
    <location>
        <begin position="60"/>
        <end position="85"/>
    </location>
</feature>
<dbReference type="SUPFAM" id="SSF55874">
    <property type="entry name" value="ATPase domain of HSP90 chaperone/DNA topoisomerase II/histidine kinase"/>
    <property type="match status" value="1"/>
</dbReference>
<dbReference type="EMBL" id="JBIAXI010000012">
    <property type="protein sequence ID" value="MFF4775278.1"/>
    <property type="molecule type" value="Genomic_DNA"/>
</dbReference>
<evidence type="ECO:0000256" key="5">
    <source>
        <dbReference type="SAM" id="Phobius"/>
    </source>
</evidence>
<dbReference type="InterPro" id="IPR036890">
    <property type="entry name" value="HATPase_C_sf"/>
</dbReference>
<accession>A0ABW6V7I3</accession>
<proteinExistence type="predicted"/>
<keyword evidence="5" id="KW-1133">Transmembrane helix</keyword>
<keyword evidence="5" id="KW-0472">Membrane</keyword>
<dbReference type="Proteomes" id="UP001602119">
    <property type="component" value="Unassembled WGS sequence"/>
</dbReference>
<feature type="transmembrane region" description="Helical" evidence="5">
    <location>
        <begin position="133"/>
        <end position="155"/>
    </location>
</feature>
<dbReference type="InterPro" id="IPR050482">
    <property type="entry name" value="Sensor_HK_TwoCompSys"/>
</dbReference>
<feature type="transmembrane region" description="Helical" evidence="5">
    <location>
        <begin position="6"/>
        <end position="24"/>
    </location>
</feature>
<feature type="transmembrane region" description="Helical" evidence="5">
    <location>
        <begin position="31"/>
        <end position="48"/>
    </location>
</feature>
<comment type="caution">
    <text evidence="7">The sequence shown here is derived from an EMBL/GenBank/DDBJ whole genome shotgun (WGS) entry which is preliminary data.</text>
</comment>
<keyword evidence="3" id="KW-0902">Two-component regulatory system</keyword>
<feature type="transmembrane region" description="Helical" evidence="5">
    <location>
        <begin position="97"/>
        <end position="121"/>
    </location>
</feature>
<feature type="domain" description="Signal transduction histidine kinase subgroup 3 dimerisation and phosphoacceptor" evidence="6">
    <location>
        <begin position="175"/>
        <end position="241"/>
    </location>
</feature>
<dbReference type="GO" id="GO:0016301">
    <property type="term" value="F:kinase activity"/>
    <property type="evidence" value="ECO:0007669"/>
    <property type="project" value="UniProtKB-KW"/>
</dbReference>
<evidence type="ECO:0000256" key="4">
    <source>
        <dbReference type="SAM" id="MobiDB-lite"/>
    </source>
</evidence>
<reference evidence="7 8" key="1">
    <citation type="submission" date="2024-10" db="EMBL/GenBank/DDBJ databases">
        <title>The Natural Products Discovery Center: Release of the First 8490 Sequenced Strains for Exploring Actinobacteria Biosynthetic Diversity.</title>
        <authorList>
            <person name="Kalkreuter E."/>
            <person name="Kautsar S.A."/>
            <person name="Yang D."/>
            <person name="Bader C.D."/>
            <person name="Teijaro C.N."/>
            <person name="Fluegel L."/>
            <person name="Davis C.M."/>
            <person name="Simpson J.R."/>
            <person name="Lauterbach L."/>
            <person name="Steele A.D."/>
            <person name="Gui C."/>
            <person name="Meng S."/>
            <person name="Li G."/>
            <person name="Viehrig K."/>
            <person name="Ye F."/>
            <person name="Su P."/>
            <person name="Kiefer A.F."/>
            <person name="Nichols A."/>
            <person name="Cepeda A.J."/>
            <person name="Yan W."/>
            <person name="Fan B."/>
            <person name="Jiang Y."/>
            <person name="Adhikari A."/>
            <person name="Zheng C.-J."/>
            <person name="Schuster L."/>
            <person name="Cowan T.M."/>
            <person name="Smanski M.J."/>
            <person name="Chevrette M.G."/>
            <person name="De Carvalho L.P.S."/>
            <person name="Shen B."/>
        </authorList>
    </citation>
    <scope>NUCLEOTIDE SEQUENCE [LARGE SCALE GENOMIC DNA]</scope>
    <source>
        <strain evidence="7 8">NPDC001281</strain>
    </source>
</reference>
<dbReference type="Gene3D" id="1.20.5.1930">
    <property type="match status" value="1"/>
</dbReference>
<dbReference type="Pfam" id="PF07730">
    <property type="entry name" value="HisKA_3"/>
    <property type="match status" value="1"/>
</dbReference>
<protein>
    <submittedName>
        <fullName evidence="7">Sensor histidine kinase</fullName>
    </submittedName>
</protein>
<keyword evidence="5" id="KW-0812">Transmembrane</keyword>
<feature type="region of interest" description="Disordered" evidence="4">
    <location>
        <begin position="371"/>
        <end position="392"/>
    </location>
</feature>
<dbReference type="RefSeq" id="WP_387343481.1">
    <property type="nucleotide sequence ID" value="NZ_JBIAXI010000012.1"/>
</dbReference>
<keyword evidence="1" id="KW-0808">Transferase</keyword>
<evidence type="ECO:0000259" key="6">
    <source>
        <dbReference type="Pfam" id="PF07730"/>
    </source>
</evidence>
<keyword evidence="2 7" id="KW-0418">Kinase</keyword>
<evidence type="ECO:0000256" key="1">
    <source>
        <dbReference type="ARBA" id="ARBA00022679"/>
    </source>
</evidence>
<feature type="compositionally biased region" description="Polar residues" evidence="4">
    <location>
        <begin position="383"/>
        <end position="392"/>
    </location>
</feature>
<keyword evidence="8" id="KW-1185">Reference proteome</keyword>
<dbReference type="InterPro" id="IPR011712">
    <property type="entry name" value="Sig_transdc_His_kin_sub3_dim/P"/>
</dbReference>
<name>A0ABW6V7I3_MICFU</name>
<dbReference type="CDD" id="cd16917">
    <property type="entry name" value="HATPase_UhpB-NarQ-NarX-like"/>
    <property type="match status" value="1"/>
</dbReference>
<evidence type="ECO:0000256" key="3">
    <source>
        <dbReference type="ARBA" id="ARBA00023012"/>
    </source>
</evidence>
<organism evidence="7 8">
    <name type="scientific">Microtetraspora fusca</name>
    <dbReference type="NCBI Taxonomy" id="1997"/>
    <lineage>
        <taxon>Bacteria</taxon>
        <taxon>Bacillati</taxon>
        <taxon>Actinomycetota</taxon>
        <taxon>Actinomycetes</taxon>
        <taxon>Streptosporangiales</taxon>
        <taxon>Streptosporangiaceae</taxon>
        <taxon>Microtetraspora</taxon>
    </lineage>
</organism>
<dbReference type="PANTHER" id="PTHR24421">
    <property type="entry name" value="NITRATE/NITRITE SENSOR PROTEIN NARX-RELATED"/>
    <property type="match status" value="1"/>
</dbReference>
<gene>
    <name evidence="7" type="ORF">ACFY05_20710</name>
</gene>
<sequence>MAIAVVGTISVGFTINLIASVLMFGSLPHDGIMVVAMVAFFVPHYLHIRAALRGQAFRGFPVALLVQAVATYAPSLAFGGMWYFWIAPMVPILMGSVLLRLRFAVALPIVACAMAVHAWVFTTVPPGGSLSSGFYFAITVFVTGFVIYAVTRLVVVTRELERARADLAEAAVLKERLRISRDLHDGLGHSLSAIALKGDLARRLVERDPVVAAGELEELVRVARDAAQDVRQVARGFREMSLSQEVDRGVALLAASGVRCHVNLADVEVPKVVGETLAWGVREGITNVVRHSRATTCSITTSLRGRAVRLEVVNDGRIEGDGGPAPVSGRSGGSGLAGLRERAEQVGGSVVAERVGDSGFRLVMEIPVPDASSLGTAAGPGTSELSQPEVTG</sequence>
<evidence type="ECO:0000256" key="2">
    <source>
        <dbReference type="ARBA" id="ARBA00022777"/>
    </source>
</evidence>